<evidence type="ECO:0000256" key="1">
    <source>
        <dbReference type="SAM" id="Coils"/>
    </source>
</evidence>
<evidence type="ECO:0000313" key="4">
    <source>
        <dbReference type="EMBL" id="QOK24244.1"/>
    </source>
</evidence>
<dbReference type="GO" id="GO:0003677">
    <property type="term" value="F:DNA binding"/>
    <property type="evidence" value="ECO:0007669"/>
    <property type="project" value="InterPro"/>
</dbReference>
<reference evidence="3 6" key="1">
    <citation type="submission" date="2020-10" db="EMBL/GenBank/DDBJ databases">
        <title>Janibacter indicus TT2 genome sequence.</title>
        <authorList>
            <person name="Lee K."/>
            <person name="Ganzorig M."/>
        </authorList>
    </citation>
    <scope>NUCLEOTIDE SEQUENCE [LARGE SCALE GENOMIC DNA]</scope>
    <source>
        <strain evidence="3 6">TT2</strain>
    </source>
</reference>
<dbReference type="Gene3D" id="3.30.420.10">
    <property type="entry name" value="Ribonuclease H-like superfamily/Ribonuclease H"/>
    <property type="match status" value="1"/>
</dbReference>
<accession>A0A7L9J571</accession>
<evidence type="ECO:0000313" key="6">
    <source>
        <dbReference type="Proteomes" id="UP000593998"/>
    </source>
</evidence>
<dbReference type="Proteomes" id="UP000593998">
    <property type="component" value="Chromosome"/>
</dbReference>
<dbReference type="Gene3D" id="1.10.10.60">
    <property type="entry name" value="Homeodomain-like"/>
    <property type="match status" value="1"/>
</dbReference>
<gene>
    <name evidence="3" type="ORF">IGS73_07545</name>
    <name evidence="4" type="ORF">IGS73_07830</name>
    <name evidence="5" type="ORF">IGS73_07970</name>
</gene>
<dbReference type="AlphaFoldDB" id="A0A7L9J571"/>
<dbReference type="SUPFAM" id="SSF53098">
    <property type="entry name" value="Ribonuclease H-like"/>
    <property type="match status" value="1"/>
</dbReference>
<dbReference type="InterPro" id="IPR012337">
    <property type="entry name" value="RNaseH-like_sf"/>
</dbReference>
<dbReference type="InterPro" id="IPR009057">
    <property type="entry name" value="Homeodomain-like_sf"/>
</dbReference>
<evidence type="ECO:0000313" key="5">
    <source>
        <dbReference type="EMBL" id="QOK24267.1"/>
    </source>
</evidence>
<dbReference type="Pfam" id="PF01527">
    <property type="entry name" value="HTH_Tnp_1"/>
    <property type="match status" value="1"/>
</dbReference>
<protein>
    <submittedName>
        <fullName evidence="3">IS3 family transposase</fullName>
    </submittedName>
</protein>
<dbReference type="GO" id="GO:0006313">
    <property type="term" value="P:DNA transposition"/>
    <property type="evidence" value="ECO:0007669"/>
    <property type="project" value="InterPro"/>
</dbReference>
<feature type="coiled-coil region" evidence="1">
    <location>
        <begin position="65"/>
        <end position="92"/>
    </location>
</feature>
<dbReference type="PANTHER" id="PTHR46889:SF4">
    <property type="entry name" value="TRANSPOSASE INSO FOR INSERTION SEQUENCE ELEMENT IS911B-RELATED"/>
    <property type="match status" value="1"/>
</dbReference>
<dbReference type="InterPro" id="IPR001584">
    <property type="entry name" value="Integrase_cat-core"/>
</dbReference>
<dbReference type="PANTHER" id="PTHR46889">
    <property type="entry name" value="TRANSPOSASE INSF FOR INSERTION SEQUENCE IS3B-RELATED"/>
    <property type="match status" value="1"/>
</dbReference>
<name>A0A7L9J571_9MICO</name>
<dbReference type="GO" id="GO:0015074">
    <property type="term" value="P:DNA integration"/>
    <property type="evidence" value="ECO:0007669"/>
    <property type="project" value="InterPro"/>
</dbReference>
<dbReference type="EMBL" id="CP062789">
    <property type="protein sequence ID" value="QOK24244.1"/>
    <property type="molecule type" value="Genomic_DNA"/>
</dbReference>
<dbReference type="SUPFAM" id="SSF46689">
    <property type="entry name" value="Homeodomain-like"/>
    <property type="match status" value="1"/>
</dbReference>
<dbReference type="PROSITE" id="PS50994">
    <property type="entry name" value="INTEGRASE"/>
    <property type="match status" value="1"/>
</dbReference>
<proteinExistence type="predicted"/>
<sequence length="404" mass="45611">MPKAFPKEFREDVIRVYKDSDASMAQVAKDFGISPSCLKRWLSIDERNSSRSSSRATPAAESDALREANKRIKLLEQENEVLRRAAAYLSQANVPKMMYPLVRELAAKDAPVRVPVAVTCRVLDIARQPYYRWLKCPITDAELRAAYRANALFDAHRDDPEFGYRFLVDEANEAGEPMAERTAWRICSELGWWSSHGKKRGSNGKKPGPPVHDDLCAVIDRHGVTRHEFIANSPNELWLSDITEHWTGEGKLYVCAIKDVYSNRIVGYSIDSRMKSSLAVAALNNAVARRRIEGGDVAGCVVHTDRGSQFRSRKFVHAINRHSMVGSMGRVGAAGDNAAMESFFALLQKNVLNRRAWATREELRIAIVTWIERTYHRRRRQASLGRLTPVEYELIMNPAVIKAA</sequence>
<feature type="domain" description="Integrase catalytic" evidence="2">
    <location>
        <begin position="230"/>
        <end position="397"/>
    </location>
</feature>
<dbReference type="Pfam" id="PF13333">
    <property type="entry name" value="rve_2"/>
    <property type="match status" value="1"/>
</dbReference>
<dbReference type="EMBL" id="CP062789">
    <property type="protein sequence ID" value="QOK24203.1"/>
    <property type="molecule type" value="Genomic_DNA"/>
</dbReference>
<organism evidence="3 6">
    <name type="scientific">Janibacter indicus</name>
    <dbReference type="NCBI Taxonomy" id="857417"/>
    <lineage>
        <taxon>Bacteria</taxon>
        <taxon>Bacillati</taxon>
        <taxon>Actinomycetota</taxon>
        <taxon>Actinomycetes</taxon>
        <taxon>Micrococcales</taxon>
        <taxon>Intrasporangiaceae</taxon>
        <taxon>Janibacter</taxon>
    </lineage>
</organism>
<evidence type="ECO:0000259" key="2">
    <source>
        <dbReference type="PROSITE" id="PS50994"/>
    </source>
</evidence>
<dbReference type="InterPro" id="IPR050900">
    <property type="entry name" value="Transposase_IS3/IS150/IS904"/>
</dbReference>
<dbReference type="InterPro" id="IPR048020">
    <property type="entry name" value="Transpos_IS3"/>
</dbReference>
<evidence type="ECO:0000313" key="3">
    <source>
        <dbReference type="EMBL" id="QOK24203.1"/>
    </source>
</evidence>
<dbReference type="Pfam" id="PF00665">
    <property type="entry name" value="rve"/>
    <property type="match status" value="1"/>
</dbReference>
<dbReference type="InterPro" id="IPR002514">
    <property type="entry name" value="Transposase_8"/>
</dbReference>
<dbReference type="NCBIfam" id="NF033516">
    <property type="entry name" value="transpos_IS3"/>
    <property type="match status" value="1"/>
</dbReference>
<dbReference type="EMBL" id="CP062789">
    <property type="protein sequence ID" value="QOK24267.1"/>
    <property type="molecule type" value="Genomic_DNA"/>
</dbReference>
<dbReference type="InterPro" id="IPR036397">
    <property type="entry name" value="RNaseH_sf"/>
</dbReference>
<keyword evidence="1" id="KW-0175">Coiled coil</keyword>
<dbReference type="GO" id="GO:0004803">
    <property type="term" value="F:transposase activity"/>
    <property type="evidence" value="ECO:0007669"/>
    <property type="project" value="InterPro"/>
</dbReference>
<dbReference type="RefSeq" id="WP_191281029.1">
    <property type="nucleotide sequence ID" value="NZ_CP062789.1"/>
</dbReference>